<dbReference type="AlphaFoldDB" id="A0A1X7KVH3"/>
<evidence type="ECO:0000313" key="2">
    <source>
        <dbReference type="Proteomes" id="UP000193244"/>
    </source>
</evidence>
<reference evidence="2" key="1">
    <citation type="submission" date="2017-04" db="EMBL/GenBank/DDBJ databases">
        <authorList>
            <person name="Varghese N."/>
            <person name="Submissions S."/>
        </authorList>
    </citation>
    <scope>NUCLEOTIDE SEQUENCE [LARGE SCALE GENOMIC DNA]</scope>
    <source>
        <strain evidence="2">VKM Ac-2510</strain>
    </source>
</reference>
<dbReference type="OrthoDB" id="5118370at2"/>
<dbReference type="EMBL" id="FXAY01000005">
    <property type="protein sequence ID" value="SMG45451.1"/>
    <property type="molecule type" value="Genomic_DNA"/>
</dbReference>
<proteinExistence type="predicted"/>
<organism evidence="1 2">
    <name type="scientific">Agreia pratensis</name>
    <dbReference type="NCBI Taxonomy" id="150121"/>
    <lineage>
        <taxon>Bacteria</taxon>
        <taxon>Bacillati</taxon>
        <taxon>Actinomycetota</taxon>
        <taxon>Actinomycetes</taxon>
        <taxon>Micrococcales</taxon>
        <taxon>Microbacteriaceae</taxon>
        <taxon>Agreia</taxon>
    </lineage>
</organism>
<keyword evidence="2" id="KW-1185">Reference proteome</keyword>
<gene>
    <name evidence="1" type="ORF">SAMN06296010_3001</name>
</gene>
<sequence>MNSLTVDDVTAEVTNGMDDLQAQLPSTSIASVADTVRAEPCPDGGEGTLVAVERSIVTADGFDLTGWVRELSATYGAKEGWSATLDSEQGPRPKLTLANRSLMLFTLEPFTTEQPPTLVMNATSRCSTVD</sequence>
<protein>
    <submittedName>
        <fullName evidence="1">Uncharacterized protein</fullName>
    </submittedName>
</protein>
<evidence type="ECO:0000313" key="1">
    <source>
        <dbReference type="EMBL" id="SMG45451.1"/>
    </source>
</evidence>
<dbReference type="Proteomes" id="UP000193244">
    <property type="component" value="Unassembled WGS sequence"/>
</dbReference>
<accession>A0A1X7KVH3</accession>
<name>A0A1X7KVH3_9MICO</name>